<protein>
    <recommendedName>
        <fullName evidence="1">Non-structural protein 3a</fullName>
    </recommendedName>
    <alternativeName>
        <fullName evidence="8">Accessory protein 3a</fullName>
    </alternativeName>
</protein>
<keyword evidence="6" id="KW-0899">Viral immunoevasion</keyword>
<evidence type="ECO:0000256" key="2">
    <source>
        <dbReference type="ARBA" id="ARBA00022581"/>
    </source>
</evidence>
<accession>A0A7D2HC22</accession>
<evidence type="ECO:0000256" key="8">
    <source>
        <dbReference type="ARBA" id="ARBA00030004"/>
    </source>
</evidence>
<dbReference type="GO" id="GO:0052170">
    <property type="term" value="P:symbiont-mediated suppression of host innate immune response"/>
    <property type="evidence" value="ECO:0007669"/>
    <property type="project" value="UniProtKB-KW"/>
</dbReference>
<keyword evidence="2" id="KW-0945">Host-virus interaction</keyword>
<keyword evidence="5" id="KW-0922">Interferon antiviral system evasion</keyword>
<evidence type="ECO:0000256" key="4">
    <source>
        <dbReference type="ARBA" id="ARBA00022729"/>
    </source>
</evidence>
<gene>
    <name evidence="9" type="primary">3a</name>
</gene>
<reference evidence="9" key="1">
    <citation type="submission" date="2019-07" db="EMBL/GenBank/DDBJ databases">
        <title>Molecular characterization of infectious bronchitis virus isolated from retail chicken meats in Korea from 2017 to 2018.</title>
        <authorList>
            <person name="Lee S."/>
        </authorList>
    </citation>
    <scope>NUCLEOTIDE SEQUENCE</scope>
    <source>
        <strain evidence="9">R18/23</strain>
    </source>
</reference>
<evidence type="ECO:0000256" key="5">
    <source>
        <dbReference type="ARBA" id="ARBA00023258"/>
    </source>
</evidence>
<comment type="function">
    <text evidence="7">Involved in resistance to IFN.</text>
</comment>
<evidence type="ECO:0000256" key="3">
    <source>
        <dbReference type="ARBA" id="ARBA00022632"/>
    </source>
</evidence>
<keyword evidence="4" id="KW-0732">Signal</keyword>
<organism evidence="9">
    <name type="scientific">Infectious bronchitis virus</name>
    <dbReference type="NCBI Taxonomy" id="11120"/>
    <lineage>
        <taxon>Viruses</taxon>
        <taxon>Riboviria</taxon>
        <taxon>Orthornavirae</taxon>
        <taxon>Pisuviricota</taxon>
        <taxon>Pisoniviricetes</taxon>
        <taxon>Nidovirales</taxon>
        <taxon>Cornidovirineae</taxon>
        <taxon>Coronaviridae</taxon>
        <taxon>Orthocoronavirinae</taxon>
        <taxon>Gammacoronavirus</taxon>
        <taxon>Igacovirus</taxon>
        <taxon>Gammacoronavirus galli</taxon>
        <taxon>Avian coronavirus</taxon>
    </lineage>
</organism>
<evidence type="ECO:0000256" key="7">
    <source>
        <dbReference type="ARBA" id="ARBA00025066"/>
    </source>
</evidence>
<name>A0A7D2HC22_9GAMC</name>
<sequence length="57" mass="6622">MIQSPTSFLIVLTLLWCKLVLSCFKECVLVLLQLIQVLLQIINNNLQSRLLLWHSLD</sequence>
<dbReference type="InterPro" id="IPR005214">
    <property type="entry name" value="IBV_3A"/>
</dbReference>
<evidence type="ECO:0000313" key="9">
    <source>
        <dbReference type="EMBL" id="QIQ19633.1"/>
    </source>
</evidence>
<dbReference type="EMBL" id="MN199466">
    <property type="protein sequence ID" value="QIQ19633.1"/>
    <property type="molecule type" value="Genomic_RNA"/>
</dbReference>
<proteinExistence type="predicted"/>
<evidence type="ECO:0000256" key="6">
    <source>
        <dbReference type="ARBA" id="ARBA00023280"/>
    </source>
</evidence>
<keyword evidence="3" id="KW-1090">Inhibition of host innate immune response by virus</keyword>
<evidence type="ECO:0000256" key="1">
    <source>
        <dbReference type="ARBA" id="ARBA00019813"/>
    </source>
</evidence>
<dbReference type="Pfam" id="PF03617">
    <property type="entry name" value="IBV_3A"/>
    <property type="match status" value="1"/>
</dbReference>